<keyword evidence="5 13" id="KW-0812">Transmembrane</keyword>
<evidence type="ECO:0000256" key="4">
    <source>
        <dbReference type="ARBA" id="ARBA00022547"/>
    </source>
</evidence>
<evidence type="ECO:0000256" key="5">
    <source>
        <dbReference type="ARBA" id="ARBA00022692"/>
    </source>
</evidence>
<comment type="similarity">
    <text evidence="1 13 14">Belongs to the ATPase B chain family.</text>
</comment>
<organism evidence="16 17">
    <name type="scientific">Shouchella lehensis G1</name>
    <dbReference type="NCBI Taxonomy" id="1246626"/>
    <lineage>
        <taxon>Bacteria</taxon>
        <taxon>Bacillati</taxon>
        <taxon>Bacillota</taxon>
        <taxon>Bacilli</taxon>
        <taxon>Bacillales</taxon>
        <taxon>Bacillaceae</taxon>
        <taxon>Shouchella</taxon>
    </lineage>
</organism>
<dbReference type="GO" id="GO:0005886">
    <property type="term" value="C:plasma membrane"/>
    <property type="evidence" value="ECO:0007669"/>
    <property type="project" value="UniProtKB-SubCell"/>
</dbReference>
<protein>
    <recommendedName>
        <fullName evidence="13">ATP synthase subunit b</fullName>
    </recommendedName>
    <alternativeName>
        <fullName evidence="13">ATP synthase F(0) sector subunit b</fullName>
    </alternativeName>
    <alternativeName>
        <fullName evidence="13">ATPase subunit I</fullName>
    </alternativeName>
    <alternativeName>
        <fullName evidence="13">F-type ATPase subunit b</fullName>
        <shortName evidence="13">F-ATPase subunit b</shortName>
    </alternativeName>
</protein>
<keyword evidence="2 13" id="KW-0813">Transport</keyword>
<dbReference type="KEGG" id="ble:BleG1_3715"/>
<evidence type="ECO:0000256" key="10">
    <source>
        <dbReference type="ARBA" id="ARBA00023310"/>
    </source>
</evidence>
<evidence type="ECO:0000256" key="14">
    <source>
        <dbReference type="RuleBase" id="RU003848"/>
    </source>
</evidence>
<dbReference type="EMBL" id="CP003923">
    <property type="protein sequence ID" value="AIC96262.1"/>
    <property type="molecule type" value="Genomic_DNA"/>
</dbReference>
<dbReference type="SUPFAM" id="SSF81573">
    <property type="entry name" value="F1F0 ATP synthase subunit B, membrane domain"/>
    <property type="match status" value="1"/>
</dbReference>
<dbReference type="eggNOG" id="COG0711">
    <property type="taxonomic scope" value="Bacteria"/>
</dbReference>
<name>A0A060M1F3_9BACI</name>
<evidence type="ECO:0000256" key="13">
    <source>
        <dbReference type="HAMAP-Rule" id="MF_01398"/>
    </source>
</evidence>
<evidence type="ECO:0000256" key="11">
    <source>
        <dbReference type="ARBA" id="ARBA00025198"/>
    </source>
</evidence>
<evidence type="ECO:0000256" key="3">
    <source>
        <dbReference type="ARBA" id="ARBA00022475"/>
    </source>
</evidence>
<feature type="coiled-coil region" evidence="15">
    <location>
        <begin position="41"/>
        <end position="134"/>
    </location>
</feature>
<comment type="function">
    <text evidence="13">Component of the F(0) channel, it forms part of the peripheral stalk, linking F(1) to F(0).</text>
</comment>
<evidence type="ECO:0000256" key="9">
    <source>
        <dbReference type="ARBA" id="ARBA00023136"/>
    </source>
</evidence>
<keyword evidence="6 13" id="KW-0375">Hydrogen ion transport</keyword>
<reference evidence="16 17" key="1">
    <citation type="journal article" date="2014" name="Gene">
        <title>A comparative genomic analysis of the alkalitolerant soil bacterium Bacillus lehensis G1.</title>
        <authorList>
            <person name="Noor Y.M."/>
            <person name="Samsulrizal N.H."/>
            <person name="Jema'on N.A."/>
            <person name="Low K.O."/>
            <person name="Ramli A.N."/>
            <person name="Alias N.I."/>
            <person name="Damis S.I."/>
            <person name="Fuzi S.F."/>
            <person name="Isa M.N."/>
            <person name="Murad A.M."/>
            <person name="Raih M.F."/>
            <person name="Bakar F.D."/>
            <person name="Najimudin N."/>
            <person name="Mahadi N.M."/>
            <person name="Illias R.M."/>
        </authorList>
    </citation>
    <scope>NUCLEOTIDE SEQUENCE [LARGE SCALE GENOMIC DNA]</scope>
    <source>
        <strain evidence="16 17">G1</strain>
    </source>
</reference>
<dbReference type="GO" id="GO:0046961">
    <property type="term" value="F:proton-transporting ATPase activity, rotational mechanism"/>
    <property type="evidence" value="ECO:0007669"/>
    <property type="project" value="TreeGrafter"/>
</dbReference>
<dbReference type="GO" id="GO:0045259">
    <property type="term" value="C:proton-transporting ATP synthase complex"/>
    <property type="evidence" value="ECO:0007669"/>
    <property type="project" value="UniProtKB-KW"/>
</dbReference>
<comment type="function">
    <text evidence="11 13">F(1)F(0) ATP synthase produces ATP from ADP in the presence of a proton or sodium gradient. F-type ATPases consist of two structural domains, F(1) containing the extramembraneous catalytic core and F(0) containing the membrane proton channel, linked together by a central stalk and a peripheral stalk. During catalysis, ATP synthesis in the catalytic domain of F(1) is coupled via a rotary mechanism of the central stalk subunits to proton translocation.</text>
</comment>
<dbReference type="OrthoDB" id="282095at2"/>
<dbReference type="Pfam" id="PF00430">
    <property type="entry name" value="ATP-synt_B"/>
    <property type="match status" value="1"/>
</dbReference>
<dbReference type="RefSeq" id="WP_038484063.1">
    <property type="nucleotide sequence ID" value="NZ_CP003923.1"/>
</dbReference>
<evidence type="ECO:0000313" key="16">
    <source>
        <dbReference type="EMBL" id="AIC96262.1"/>
    </source>
</evidence>
<keyword evidence="9 13" id="KW-0472">Membrane</keyword>
<keyword evidence="3 13" id="KW-1003">Cell membrane</keyword>
<evidence type="ECO:0000256" key="15">
    <source>
        <dbReference type="SAM" id="Coils"/>
    </source>
</evidence>
<keyword evidence="8 13" id="KW-0406">Ion transport</keyword>
<comment type="subcellular location">
    <subcellularLocation>
        <location evidence="13">Cell membrane</location>
        <topology evidence="13">Single-pass membrane protein</topology>
    </subcellularLocation>
    <subcellularLocation>
        <location evidence="12">Endomembrane system</location>
        <topology evidence="12">Single-pass membrane protein</topology>
    </subcellularLocation>
</comment>
<dbReference type="InterPro" id="IPR005864">
    <property type="entry name" value="ATP_synth_F0_bsu_bac"/>
</dbReference>
<dbReference type="GO" id="GO:0012505">
    <property type="term" value="C:endomembrane system"/>
    <property type="evidence" value="ECO:0007669"/>
    <property type="project" value="UniProtKB-SubCell"/>
</dbReference>
<dbReference type="AlphaFoldDB" id="A0A060M1F3"/>
<dbReference type="HOGENOM" id="CLU_079215_4_2_9"/>
<dbReference type="NCBIfam" id="TIGR01144">
    <property type="entry name" value="ATP_synt_b"/>
    <property type="match status" value="1"/>
</dbReference>
<dbReference type="GO" id="GO:0046933">
    <property type="term" value="F:proton-transporting ATP synthase activity, rotational mechanism"/>
    <property type="evidence" value="ECO:0007669"/>
    <property type="project" value="UniProtKB-UniRule"/>
</dbReference>
<keyword evidence="10 13" id="KW-0066">ATP synthesis</keyword>
<dbReference type="InterPro" id="IPR050059">
    <property type="entry name" value="ATP_synthase_B_chain"/>
</dbReference>
<sequence>MNLGDFGWGTVLFQLIGFGLLLWLLSKFALRPLLGVMQKRQDMINDQIDSAERNRKESEKMIEEQKEELKQARVEARELIENAKKVGEQQGKDLVREAKAEAERIQHQALAEIRNEKEQAVTELREQVASLSVLIAQKVIEKELDASEQDKLVQDYLKQAGEEL</sequence>
<dbReference type="PANTHER" id="PTHR33445:SF1">
    <property type="entry name" value="ATP SYNTHASE SUBUNIT B"/>
    <property type="match status" value="1"/>
</dbReference>
<dbReference type="Gene3D" id="6.10.250.1580">
    <property type="match status" value="1"/>
</dbReference>
<proteinExistence type="inferred from homology"/>
<evidence type="ECO:0000256" key="7">
    <source>
        <dbReference type="ARBA" id="ARBA00022989"/>
    </source>
</evidence>
<feature type="transmembrane region" description="Helical" evidence="13">
    <location>
        <begin position="6"/>
        <end position="30"/>
    </location>
</feature>
<evidence type="ECO:0000256" key="2">
    <source>
        <dbReference type="ARBA" id="ARBA00022448"/>
    </source>
</evidence>
<dbReference type="HAMAP" id="MF_01398">
    <property type="entry name" value="ATP_synth_b_bprime"/>
    <property type="match status" value="1"/>
</dbReference>
<dbReference type="STRING" id="1246626.BleG1_3715"/>
<evidence type="ECO:0000256" key="1">
    <source>
        <dbReference type="ARBA" id="ARBA00005513"/>
    </source>
</evidence>
<dbReference type="Proteomes" id="UP000027142">
    <property type="component" value="Chromosome"/>
</dbReference>
<evidence type="ECO:0000256" key="8">
    <source>
        <dbReference type="ARBA" id="ARBA00023065"/>
    </source>
</evidence>
<dbReference type="CDD" id="cd06503">
    <property type="entry name" value="ATP-synt_Fo_b"/>
    <property type="match status" value="1"/>
</dbReference>
<comment type="subunit">
    <text evidence="13">F-type ATPases have 2 components, F(1) - the catalytic core - and F(0) - the membrane proton channel. F(1) has five subunits: alpha(3), beta(3), gamma(1), delta(1), epsilon(1). F(0) has three main subunits: a(1), b(2) and c(10-14). The alpha and beta chains form an alternating ring which encloses part of the gamma chain. F(1) is attached to F(0) by a central stalk formed by the gamma and epsilon chains, while a peripheral stalk is formed by the delta and b chains.</text>
</comment>
<keyword evidence="7 13" id="KW-1133">Transmembrane helix</keyword>
<dbReference type="PANTHER" id="PTHR33445">
    <property type="entry name" value="ATP SYNTHASE SUBUNIT B', CHLOROPLASTIC"/>
    <property type="match status" value="1"/>
</dbReference>
<evidence type="ECO:0000313" key="17">
    <source>
        <dbReference type="Proteomes" id="UP000027142"/>
    </source>
</evidence>
<accession>A0A060M1F3</accession>
<evidence type="ECO:0000256" key="12">
    <source>
        <dbReference type="ARBA" id="ARBA00037847"/>
    </source>
</evidence>
<evidence type="ECO:0000256" key="6">
    <source>
        <dbReference type="ARBA" id="ARBA00022781"/>
    </source>
</evidence>
<dbReference type="InterPro" id="IPR028987">
    <property type="entry name" value="ATP_synth_B-like_membr_sf"/>
</dbReference>
<keyword evidence="17" id="KW-1185">Reference proteome</keyword>
<dbReference type="PATRIC" id="fig|1246626.3.peg.3710"/>
<keyword evidence="15" id="KW-0175">Coiled coil</keyword>
<keyword evidence="4 13" id="KW-0138">CF(0)</keyword>
<dbReference type="InterPro" id="IPR002146">
    <property type="entry name" value="ATP_synth_b/b'su_bac/chlpt"/>
</dbReference>
<gene>
    <name evidence="13" type="primary">atpF</name>
    <name evidence="16" type="ORF">BleG1_3715</name>
</gene>